<evidence type="ECO:0000313" key="2">
    <source>
        <dbReference type="Proteomes" id="UP000005239"/>
    </source>
</evidence>
<organism evidence="1 2">
    <name type="scientific">Pristionchus pacificus</name>
    <name type="common">Parasitic nematode worm</name>
    <dbReference type="NCBI Taxonomy" id="54126"/>
    <lineage>
        <taxon>Eukaryota</taxon>
        <taxon>Metazoa</taxon>
        <taxon>Ecdysozoa</taxon>
        <taxon>Nematoda</taxon>
        <taxon>Chromadorea</taxon>
        <taxon>Rhabditida</taxon>
        <taxon>Rhabditina</taxon>
        <taxon>Diplogasteromorpha</taxon>
        <taxon>Diplogasteroidea</taxon>
        <taxon>Neodiplogasteridae</taxon>
        <taxon>Pristionchus</taxon>
    </lineage>
</organism>
<dbReference type="Pfam" id="PF00106">
    <property type="entry name" value="adh_short"/>
    <property type="match status" value="1"/>
</dbReference>
<accession>A0A2A6C470</accession>
<name>A0A2A6C470_PRIPA</name>
<dbReference type="EnsemblMetazoa" id="PPA21439.1">
    <property type="protein sequence ID" value="PPA21439.1"/>
    <property type="gene ID" value="WBGene00110993"/>
</dbReference>
<dbReference type="InterPro" id="IPR002347">
    <property type="entry name" value="SDR_fam"/>
</dbReference>
<keyword evidence="2" id="KW-1185">Reference proteome</keyword>
<dbReference type="PANTHER" id="PTHR44115:SF4">
    <property type="entry name" value="OXIDOREDUCTASE"/>
    <property type="match status" value="1"/>
</dbReference>
<sequence>MTFFKRKVVIVTGSSNGIGRSTAELLARAGAKVTNDLCLKDGAGQQDILQLIGDITDESFLEQLVKKTVEKFGQLDVLVNNTGASIYDLSDKKGLSWVEK</sequence>
<reference evidence="2" key="1">
    <citation type="journal article" date="2008" name="Nat. Genet.">
        <title>The Pristionchus pacificus genome provides a unique perspective on nematode lifestyle and parasitism.</title>
        <authorList>
            <person name="Dieterich C."/>
            <person name="Clifton S.W."/>
            <person name="Schuster L.N."/>
            <person name="Chinwalla A."/>
            <person name="Delehaunty K."/>
            <person name="Dinkelacker I."/>
            <person name="Fulton L."/>
            <person name="Fulton R."/>
            <person name="Godfrey J."/>
            <person name="Minx P."/>
            <person name="Mitreva M."/>
            <person name="Roeseler W."/>
            <person name="Tian H."/>
            <person name="Witte H."/>
            <person name="Yang S.P."/>
            <person name="Wilson R.K."/>
            <person name="Sommer R.J."/>
        </authorList>
    </citation>
    <scope>NUCLEOTIDE SEQUENCE [LARGE SCALE GENOMIC DNA]</scope>
    <source>
        <strain evidence="2">PS312</strain>
    </source>
</reference>
<dbReference type="Proteomes" id="UP000005239">
    <property type="component" value="Unassembled WGS sequence"/>
</dbReference>
<dbReference type="Gene3D" id="3.40.50.720">
    <property type="entry name" value="NAD(P)-binding Rossmann-like Domain"/>
    <property type="match status" value="1"/>
</dbReference>
<accession>A0A8R1UDW7</accession>
<reference evidence="1" key="2">
    <citation type="submission" date="2022-06" db="UniProtKB">
        <authorList>
            <consortium name="EnsemblMetazoa"/>
        </authorList>
    </citation>
    <scope>IDENTIFICATION</scope>
    <source>
        <strain evidence="1">PS312</strain>
    </source>
</reference>
<gene>
    <name evidence="1" type="primary">WBGene00110993</name>
</gene>
<proteinExistence type="predicted"/>
<dbReference type="PRINTS" id="PR00081">
    <property type="entry name" value="GDHRDH"/>
</dbReference>
<evidence type="ECO:0000313" key="1">
    <source>
        <dbReference type="EnsemblMetazoa" id="PPA21439.1"/>
    </source>
</evidence>
<protein>
    <submittedName>
        <fullName evidence="1">Dehydrogenase</fullName>
    </submittedName>
</protein>
<dbReference type="PANTHER" id="PTHR44115">
    <property type="entry name" value="PROTEIN CBG09704"/>
    <property type="match status" value="1"/>
</dbReference>
<dbReference type="AlphaFoldDB" id="A0A2A6C470"/>
<dbReference type="SUPFAM" id="SSF51735">
    <property type="entry name" value="NAD(P)-binding Rossmann-fold domains"/>
    <property type="match status" value="1"/>
</dbReference>
<dbReference type="InterPro" id="IPR036291">
    <property type="entry name" value="NAD(P)-bd_dom_sf"/>
</dbReference>
<dbReference type="OrthoDB" id="47007at2759"/>